<feature type="transmembrane region" description="Helical" evidence="1">
    <location>
        <begin position="56"/>
        <end position="80"/>
    </location>
</feature>
<dbReference type="AlphaFoldDB" id="F1TGM1"/>
<dbReference type="STRING" id="588581.Cpap_0291"/>
<organism evidence="2 3">
    <name type="scientific">Ruminiclostridium papyrosolvens DSM 2782</name>
    <dbReference type="NCBI Taxonomy" id="588581"/>
    <lineage>
        <taxon>Bacteria</taxon>
        <taxon>Bacillati</taxon>
        <taxon>Bacillota</taxon>
        <taxon>Clostridia</taxon>
        <taxon>Eubacteriales</taxon>
        <taxon>Oscillospiraceae</taxon>
        <taxon>Ruminiclostridium</taxon>
    </lineage>
</organism>
<evidence type="ECO:0000313" key="3">
    <source>
        <dbReference type="Proteomes" id="UP000003860"/>
    </source>
</evidence>
<protein>
    <recommendedName>
        <fullName evidence="4">ABC-2 family transporter protein</fullName>
    </recommendedName>
</protein>
<accession>F1TGM1</accession>
<feature type="transmembrane region" description="Helical" evidence="1">
    <location>
        <begin position="12"/>
        <end position="36"/>
    </location>
</feature>
<dbReference type="OrthoDB" id="9799076at2"/>
<reference evidence="2" key="1">
    <citation type="submission" date="2009-07" db="EMBL/GenBank/DDBJ databases">
        <authorList>
            <consortium name="US DOE Joint Genome Institute (JGI-PGF)"/>
            <person name="Lucas S."/>
            <person name="Copeland A."/>
            <person name="Lapidus A."/>
            <person name="Glavina del Rio T."/>
            <person name="Tice H."/>
            <person name="Bruce D."/>
            <person name="Goodwin L."/>
            <person name="Pitluck S."/>
            <person name="Larimer F."/>
            <person name="Land M.L."/>
            <person name="Mouttaki H."/>
            <person name="He Z."/>
            <person name="Zhou J."/>
            <person name="Hemme C.L."/>
        </authorList>
    </citation>
    <scope>NUCLEOTIDE SEQUENCE</scope>
    <source>
        <strain evidence="2">DSM 2782</strain>
    </source>
</reference>
<keyword evidence="1" id="KW-1133">Transmembrane helix</keyword>
<dbReference type="EMBL" id="ACXX02000014">
    <property type="protein sequence ID" value="EGD46352.1"/>
    <property type="molecule type" value="Genomic_DNA"/>
</dbReference>
<dbReference type="eggNOG" id="ENOG5032YEJ">
    <property type="taxonomic scope" value="Bacteria"/>
</dbReference>
<dbReference type="RefSeq" id="WP_004621349.1">
    <property type="nucleotide sequence ID" value="NZ_ACXX02000014.1"/>
</dbReference>
<keyword evidence="3" id="KW-1185">Reference proteome</keyword>
<dbReference type="Proteomes" id="UP000003860">
    <property type="component" value="Unassembled WGS sequence"/>
</dbReference>
<reference evidence="2" key="2">
    <citation type="submission" date="2011-01" db="EMBL/GenBank/DDBJ databases">
        <title>The Non-contiguous Finished genome of Clostridium papyrosolvens.</title>
        <authorList>
            <person name="Lucas S."/>
            <person name="Copeland A."/>
            <person name="Lapidus A."/>
            <person name="Cheng J.-F."/>
            <person name="Goodwin L."/>
            <person name="Pitluck S."/>
            <person name="Misra M."/>
            <person name="Chertkov O."/>
            <person name="Detter J.C."/>
            <person name="Han C."/>
            <person name="Tapia R."/>
            <person name="Land M."/>
            <person name="Hauser L."/>
            <person name="Kyrpides N."/>
            <person name="Ivanova N."/>
            <person name="Pagani I."/>
            <person name="Mouttaki H."/>
            <person name="He Z."/>
            <person name="Zhou J."/>
            <person name="Hemme C.L."/>
            <person name="Woyke T."/>
        </authorList>
    </citation>
    <scope>NUCLEOTIDE SEQUENCE [LARGE SCALE GENOMIC DNA]</scope>
    <source>
        <strain evidence="2">DSM 2782</strain>
    </source>
</reference>
<evidence type="ECO:0008006" key="4">
    <source>
        <dbReference type="Google" id="ProtNLM"/>
    </source>
</evidence>
<feature type="transmembrane region" description="Helical" evidence="1">
    <location>
        <begin position="101"/>
        <end position="123"/>
    </location>
</feature>
<keyword evidence="1" id="KW-0812">Transmembrane</keyword>
<proteinExistence type="predicted"/>
<comment type="caution">
    <text evidence="2">The sequence shown here is derived from an EMBL/GenBank/DDBJ whole genome shotgun (WGS) entry which is preliminary data.</text>
</comment>
<gene>
    <name evidence="2" type="ORF">Cpap_0291</name>
</gene>
<evidence type="ECO:0000313" key="2">
    <source>
        <dbReference type="EMBL" id="EGD46352.1"/>
    </source>
</evidence>
<feature type="transmembrane region" description="Helical" evidence="1">
    <location>
        <begin position="153"/>
        <end position="174"/>
    </location>
</feature>
<sequence>MKSFFKTIKNDLVRSVISIEFILAIVGVCVVYYMGAWSELKFAPDILYLFRYAKEAGTFDIIFILVSILPYTTCFCSDWNNQYIKPFIIRTGIKRYTISKITACMISAGSAYIFGMLVFVASLKVSFPVISINSDIDNYTKALGGELLINERYFLYFGVYCILGFLTAALWSTVGLYASTYLPNKYIALFTPFITYYVLNLFTGKFPVWLRLNRISQGRCIIGGTATSLGYIILLHLSLIIVIGFLFSRKVKGRLENG</sequence>
<feature type="transmembrane region" description="Helical" evidence="1">
    <location>
        <begin position="186"/>
        <end position="208"/>
    </location>
</feature>
<feature type="transmembrane region" description="Helical" evidence="1">
    <location>
        <begin position="228"/>
        <end position="247"/>
    </location>
</feature>
<evidence type="ECO:0000256" key="1">
    <source>
        <dbReference type="SAM" id="Phobius"/>
    </source>
</evidence>
<name>F1TGM1_9FIRM</name>
<keyword evidence="1" id="KW-0472">Membrane</keyword>